<dbReference type="InterPro" id="IPR028087">
    <property type="entry name" value="Tad_N"/>
</dbReference>
<feature type="domain" description="Putative Flp pilus-assembly TadG-like N-terminal" evidence="2">
    <location>
        <begin position="1"/>
        <end position="43"/>
    </location>
</feature>
<reference evidence="3 4" key="1">
    <citation type="journal article" date="2014" name="Genome Announc.">
        <title>Draft Genome Sequence of the Antitrypanosomally Active Sponge-Associated Bacterium Actinokineospora sp. Strain EG49.</title>
        <authorList>
            <person name="Harjes J."/>
            <person name="Ryu T."/>
            <person name="Abdelmohsen U.R."/>
            <person name="Moitinho-Silva L."/>
            <person name="Horn H."/>
            <person name="Ravasi T."/>
            <person name="Hentschel U."/>
        </authorList>
    </citation>
    <scope>NUCLEOTIDE SEQUENCE [LARGE SCALE GENOMIC DNA]</scope>
    <source>
        <strain evidence="3 4">EG49</strain>
    </source>
</reference>
<dbReference type="Pfam" id="PF13400">
    <property type="entry name" value="Tad"/>
    <property type="match status" value="1"/>
</dbReference>
<keyword evidence="1" id="KW-0812">Transmembrane</keyword>
<keyword evidence="1" id="KW-1133">Transmembrane helix</keyword>
<evidence type="ECO:0000256" key="1">
    <source>
        <dbReference type="SAM" id="Phobius"/>
    </source>
</evidence>
<comment type="caution">
    <text evidence="3">The sequence shown here is derived from an EMBL/GenBank/DDBJ whole genome shotgun (WGS) entry which is preliminary data.</text>
</comment>
<evidence type="ECO:0000313" key="4">
    <source>
        <dbReference type="Proteomes" id="UP000019277"/>
    </source>
</evidence>
<dbReference type="AlphaFoldDB" id="W7IRZ5"/>
<accession>W7IRZ5</accession>
<protein>
    <recommendedName>
        <fullName evidence="2">Putative Flp pilus-assembly TadG-like N-terminal domain-containing protein</fullName>
    </recommendedName>
</protein>
<evidence type="ECO:0000313" key="3">
    <source>
        <dbReference type="EMBL" id="EWC59497.1"/>
    </source>
</evidence>
<organism evidence="3 4">
    <name type="scientific">Actinokineospora spheciospongiae</name>
    <dbReference type="NCBI Taxonomy" id="909613"/>
    <lineage>
        <taxon>Bacteria</taxon>
        <taxon>Bacillati</taxon>
        <taxon>Actinomycetota</taxon>
        <taxon>Actinomycetes</taxon>
        <taxon>Pseudonocardiales</taxon>
        <taxon>Pseudonocardiaceae</taxon>
        <taxon>Actinokineospora</taxon>
    </lineage>
</organism>
<name>W7IRZ5_9PSEU</name>
<gene>
    <name evidence="3" type="ORF">UO65_5225</name>
</gene>
<accession>A0A8E3BJC7</accession>
<dbReference type="NCBIfam" id="TIGR03816">
    <property type="entry name" value="tadE_like_DECH"/>
    <property type="match status" value="1"/>
</dbReference>
<keyword evidence="1" id="KW-0472">Membrane</keyword>
<dbReference type="EMBL" id="AYXG01000203">
    <property type="protein sequence ID" value="EWC59497.1"/>
    <property type="molecule type" value="Genomic_DNA"/>
</dbReference>
<feature type="transmembrane region" description="Helical" evidence="1">
    <location>
        <begin position="6"/>
        <end position="25"/>
    </location>
</feature>
<evidence type="ECO:0000259" key="2">
    <source>
        <dbReference type="Pfam" id="PF13400"/>
    </source>
</evidence>
<dbReference type="Proteomes" id="UP000019277">
    <property type="component" value="Unassembled WGS sequence"/>
</dbReference>
<keyword evidence="4" id="KW-1185">Reference proteome</keyword>
<proteinExistence type="predicted"/>
<sequence length="104" mass="10575">MWAAGVIMALVVVAGFGVLLGSAVVTRHRAEAAADLAALAGAGRAVDGERWACDRARWVADRMRVEVVGCRVDGFVVSVVVVARPPGVLAGVRSGRAVAVAGPV</sequence>
<dbReference type="InterPro" id="IPR021202">
    <property type="entry name" value="Rv3654c-like"/>
</dbReference>